<evidence type="ECO:0000313" key="2">
    <source>
        <dbReference type="EMBL" id="XDI35116.1"/>
    </source>
</evidence>
<keyword evidence="1" id="KW-0472">Membrane</keyword>
<dbReference type="RefSeq" id="WP_368502733.1">
    <property type="nucleotide sequence ID" value="NZ_CP162550.1"/>
</dbReference>
<accession>A0AB39BNQ4</accession>
<sequence length="110" mass="12644">MRKVSVPVDMASEQKILLGVISMRQLIYVLLGGGAIYSVTPLVWSLPLSLIGNLMLNLIVAIPFAIIVILLGFMKQKKYNMFYDFYFITKLSKKTQTGVWRKGKRREDWM</sequence>
<geneLocation type="plasmid" evidence="2">
    <name>unnamed</name>
</geneLocation>
<gene>
    <name evidence="2" type="ORF">AB3N04_01140</name>
</gene>
<keyword evidence="1" id="KW-1133">Transmembrane helix</keyword>
<reference evidence="2" key="1">
    <citation type="submission" date="2024-07" db="EMBL/GenBank/DDBJ databases">
        <title>Identification and characteristics of an arsenic-resistant bacterial isolate, which belongs to a novel species.</title>
        <authorList>
            <person name="Juszczyk A."/>
            <person name="Kowalczyk A."/>
            <person name="Was K."/>
            <person name="Kosowicz W."/>
            <person name="Budzyn A."/>
            <person name="Latowski D."/>
        </authorList>
    </citation>
    <scope>NUCLEOTIDE SEQUENCE</scope>
    <source>
        <strain evidence="2">As8PL</strain>
        <plasmid evidence="2">unnamed</plasmid>
    </source>
</reference>
<feature type="transmembrane region" description="Helical" evidence="1">
    <location>
        <begin position="50"/>
        <end position="73"/>
    </location>
</feature>
<dbReference type="InterPro" id="IPR024414">
    <property type="entry name" value="Uncharacterised_PrgI"/>
</dbReference>
<dbReference type="AlphaFoldDB" id="A0AB39BNQ4"/>
<name>A0AB39BNQ4_9BACI</name>
<organism evidence="2">
    <name type="scientific">Alkalihalophilus sp. As8PL</name>
    <dbReference type="NCBI Taxonomy" id="3237103"/>
    <lineage>
        <taxon>Bacteria</taxon>
        <taxon>Bacillati</taxon>
        <taxon>Bacillota</taxon>
        <taxon>Bacilli</taxon>
        <taxon>Bacillales</taxon>
        <taxon>Bacillaceae</taxon>
        <taxon>Alkalihalophilus</taxon>
    </lineage>
</organism>
<protein>
    <submittedName>
        <fullName evidence="2">PrgI family mobile element protein</fullName>
    </submittedName>
</protein>
<dbReference type="Pfam" id="PF12666">
    <property type="entry name" value="PrgI"/>
    <property type="match status" value="1"/>
</dbReference>
<keyword evidence="1" id="KW-0812">Transmembrane</keyword>
<feature type="transmembrane region" description="Helical" evidence="1">
    <location>
        <begin position="26"/>
        <end position="44"/>
    </location>
</feature>
<proteinExistence type="predicted"/>
<keyword evidence="2" id="KW-0614">Plasmid</keyword>
<dbReference type="EMBL" id="CP162550">
    <property type="protein sequence ID" value="XDI35116.1"/>
    <property type="molecule type" value="Genomic_DNA"/>
</dbReference>
<evidence type="ECO:0000256" key="1">
    <source>
        <dbReference type="SAM" id="Phobius"/>
    </source>
</evidence>